<comment type="caution">
    <text evidence="1">The sequence shown here is derived from an EMBL/GenBank/DDBJ whole genome shotgun (WGS) entry which is preliminary data.</text>
</comment>
<sequence>MQLTPDDDEFELVIQTNYFYKTYTPQNIGTARIKKAIIKNQNANDDNNVQWTCQQASTLLNLFPKWILKLKVPATVKQK</sequence>
<name>A0ABR2K4Z2_9EUKA</name>
<proteinExistence type="predicted"/>
<evidence type="ECO:0000313" key="1">
    <source>
        <dbReference type="EMBL" id="KAK8885140.1"/>
    </source>
</evidence>
<evidence type="ECO:0000313" key="2">
    <source>
        <dbReference type="Proteomes" id="UP001470230"/>
    </source>
</evidence>
<protein>
    <submittedName>
        <fullName evidence="1">Uncharacterized protein</fullName>
    </submittedName>
</protein>
<accession>A0ABR2K4Z2</accession>
<reference evidence="1 2" key="1">
    <citation type="submission" date="2024-04" db="EMBL/GenBank/DDBJ databases">
        <title>Tritrichomonas musculus Genome.</title>
        <authorList>
            <person name="Alves-Ferreira E."/>
            <person name="Grigg M."/>
            <person name="Lorenzi H."/>
            <person name="Galac M."/>
        </authorList>
    </citation>
    <scope>NUCLEOTIDE SEQUENCE [LARGE SCALE GENOMIC DNA]</scope>
    <source>
        <strain evidence="1 2">EAF2021</strain>
    </source>
</reference>
<dbReference type="EMBL" id="JAPFFF010000008">
    <property type="protein sequence ID" value="KAK8885140.1"/>
    <property type="molecule type" value="Genomic_DNA"/>
</dbReference>
<gene>
    <name evidence="1" type="ORF">M9Y10_044269</name>
</gene>
<dbReference type="Proteomes" id="UP001470230">
    <property type="component" value="Unassembled WGS sequence"/>
</dbReference>
<keyword evidence="2" id="KW-1185">Reference proteome</keyword>
<organism evidence="1 2">
    <name type="scientific">Tritrichomonas musculus</name>
    <dbReference type="NCBI Taxonomy" id="1915356"/>
    <lineage>
        <taxon>Eukaryota</taxon>
        <taxon>Metamonada</taxon>
        <taxon>Parabasalia</taxon>
        <taxon>Tritrichomonadida</taxon>
        <taxon>Tritrichomonadidae</taxon>
        <taxon>Tritrichomonas</taxon>
    </lineage>
</organism>